<keyword evidence="2" id="KW-1185">Reference proteome</keyword>
<sequence>MGFATSKMGEITTSALHHWTFAHIRDSRTHIVLTQLRISHTYLIHKDTC</sequence>
<evidence type="ECO:0000313" key="2">
    <source>
        <dbReference type="Proteomes" id="UP000324222"/>
    </source>
</evidence>
<gene>
    <name evidence="1" type="ORF">E2C01_047033</name>
</gene>
<dbReference type="Proteomes" id="UP000324222">
    <property type="component" value="Unassembled WGS sequence"/>
</dbReference>
<dbReference type="EMBL" id="VSRR010011412">
    <property type="protein sequence ID" value="MPC53148.1"/>
    <property type="molecule type" value="Genomic_DNA"/>
</dbReference>
<protein>
    <submittedName>
        <fullName evidence="1">Uncharacterized protein</fullName>
    </submittedName>
</protein>
<reference evidence="1 2" key="1">
    <citation type="submission" date="2019-05" db="EMBL/GenBank/DDBJ databases">
        <title>Another draft genome of Portunus trituberculatus and its Hox gene families provides insights of decapod evolution.</title>
        <authorList>
            <person name="Jeong J.-H."/>
            <person name="Song I."/>
            <person name="Kim S."/>
            <person name="Choi T."/>
            <person name="Kim D."/>
            <person name="Ryu S."/>
            <person name="Kim W."/>
        </authorList>
    </citation>
    <scope>NUCLEOTIDE SEQUENCE [LARGE SCALE GENOMIC DNA]</scope>
    <source>
        <tissue evidence="1">Muscle</tissue>
    </source>
</reference>
<evidence type="ECO:0000313" key="1">
    <source>
        <dbReference type="EMBL" id="MPC53148.1"/>
    </source>
</evidence>
<dbReference type="AlphaFoldDB" id="A0A5B7G7Q0"/>
<organism evidence="1 2">
    <name type="scientific">Portunus trituberculatus</name>
    <name type="common">Swimming crab</name>
    <name type="synonym">Neptunus trituberculatus</name>
    <dbReference type="NCBI Taxonomy" id="210409"/>
    <lineage>
        <taxon>Eukaryota</taxon>
        <taxon>Metazoa</taxon>
        <taxon>Ecdysozoa</taxon>
        <taxon>Arthropoda</taxon>
        <taxon>Crustacea</taxon>
        <taxon>Multicrustacea</taxon>
        <taxon>Malacostraca</taxon>
        <taxon>Eumalacostraca</taxon>
        <taxon>Eucarida</taxon>
        <taxon>Decapoda</taxon>
        <taxon>Pleocyemata</taxon>
        <taxon>Brachyura</taxon>
        <taxon>Eubrachyura</taxon>
        <taxon>Portunoidea</taxon>
        <taxon>Portunidae</taxon>
        <taxon>Portuninae</taxon>
        <taxon>Portunus</taxon>
    </lineage>
</organism>
<proteinExistence type="predicted"/>
<name>A0A5B7G7Q0_PORTR</name>
<accession>A0A5B7G7Q0</accession>
<comment type="caution">
    <text evidence="1">The sequence shown here is derived from an EMBL/GenBank/DDBJ whole genome shotgun (WGS) entry which is preliminary data.</text>
</comment>